<reference evidence="1 2" key="1">
    <citation type="submission" date="2021-06" db="EMBL/GenBank/DDBJ databases">
        <authorList>
            <person name="Kallberg Y."/>
            <person name="Tangrot J."/>
            <person name="Rosling A."/>
        </authorList>
    </citation>
    <scope>NUCLEOTIDE SEQUENCE [LARGE SCALE GENOMIC DNA]</scope>
    <source>
        <strain evidence="1 2">120-4 pot B 10/14</strain>
    </source>
</reference>
<proteinExistence type="predicted"/>
<evidence type="ECO:0000313" key="2">
    <source>
        <dbReference type="Proteomes" id="UP000789901"/>
    </source>
</evidence>
<gene>
    <name evidence="1" type="ORF">GMARGA_LOCUS27395</name>
</gene>
<accession>A0ABN7W973</accession>
<organism evidence="1 2">
    <name type="scientific">Gigaspora margarita</name>
    <dbReference type="NCBI Taxonomy" id="4874"/>
    <lineage>
        <taxon>Eukaryota</taxon>
        <taxon>Fungi</taxon>
        <taxon>Fungi incertae sedis</taxon>
        <taxon>Mucoromycota</taxon>
        <taxon>Glomeromycotina</taxon>
        <taxon>Glomeromycetes</taxon>
        <taxon>Diversisporales</taxon>
        <taxon>Gigasporaceae</taxon>
        <taxon>Gigaspora</taxon>
    </lineage>
</organism>
<dbReference type="EMBL" id="CAJVQB010033435">
    <property type="protein sequence ID" value="CAG8819776.1"/>
    <property type="molecule type" value="Genomic_DNA"/>
</dbReference>
<comment type="caution">
    <text evidence="1">The sequence shown here is derived from an EMBL/GenBank/DDBJ whole genome shotgun (WGS) entry which is preliminary data.</text>
</comment>
<dbReference type="Proteomes" id="UP000789901">
    <property type="component" value="Unassembled WGS sequence"/>
</dbReference>
<feature type="non-terminal residue" evidence="1">
    <location>
        <position position="1"/>
    </location>
</feature>
<evidence type="ECO:0000313" key="1">
    <source>
        <dbReference type="EMBL" id="CAG8819776.1"/>
    </source>
</evidence>
<protein>
    <submittedName>
        <fullName evidence="1">17220_t:CDS:1</fullName>
    </submittedName>
</protein>
<keyword evidence="2" id="KW-1185">Reference proteome</keyword>
<sequence>FDYREEGPQCYINVEEHAIPYTHLEDPDVNDYVLVKFAFIDPNGGNARLQDYTGGLNGLHLCEWQDNVLKNEKYYIINGNNLGEGVSYVYAVYVGYNNLTGDSVVLICDELIFL</sequence>
<name>A0ABN7W973_GIGMA</name>